<sequence length="263" mass="28534">MPIAPKHLKFDDGSVTIIGVDCATQSSKVGLALGSMSKGLLTIDKAMKVGKSGSIANVVSSWIRENSTTKTLIAMDSPLGWPIKLGEELIGHTAGSSLSTEAHQMFRRRTDFFIKEQANKQSLDVGADRIARTAHAALRLIDEIKEQVGMSIPLAWNSELRHPISVIEVYPAVTLKSCRLLSATSYKKESNGAREQIVDGLSEFMTLPEADKQSIIDDDDILDAVACVLAGSHFINNESVGPATTEDSALAEKEGWIWARMPR</sequence>
<dbReference type="Proteomes" id="UP000015462">
    <property type="component" value="Unassembled WGS sequence"/>
</dbReference>
<gene>
    <name evidence="1" type="ORF">L196_10104</name>
</gene>
<evidence type="ECO:0008006" key="3">
    <source>
        <dbReference type="Google" id="ProtNLM"/>
    </source>
</evidence>
<protein>
    <recommendedName>
        <fullName evidence="3">DUF429 domain-containing protein</fullName>
    </recommendedName>
</protein>
<accession>A0AB33YZC1</accession>
<proteinExistence type="predicted"/>
<dbReference type="InterPro" id="IPR007362">
    <property type="entry name" value="DUF429"/>
</dbReference>
<organism evidence="1 2">
    <name type="scientific">Cycloclasticus pugetii</name>
    <dbReference type="NCBI Taxonomy" id="34068"/>
    <lineage>
        <taxon>Bacteria</taxon>
        <taxon>Pseudomonadati</taxon>
        <taxon>Pseudomonadota</taxon>
        <taxon>Gammaproteobacteria</taxon>
        <taxon>Thiotrichales</taxon>
        <taxon>Piscirickettsiaceae</taxon>
        <taxon>Cycloclasticus</taxon>
    </lineage>
</organism>
<comment type="caution">
    <text evidence="1">The sequence shown here is derived from an EMBL/GenBank/DDBJ whole genome shotgun (WGS) entry which is preliminary data.</text>
</comment>
<keyword evidence="2" id="KW-1185">Reference proteome</keyword>
<name>A0AB33YZC1_9GAMM</name>
<dbReference type="RefSeq" id="WP_016390884.1">
    <property type="nucleotide sequence ID" value="NZ_KE646810.1"/>
</dbReference>
<reference evidence="1 2" key="1">
    <citation type="journal article" date="2013" name="Genome Announc.">
        <title>Genome Sequence of the Pyrene- and Fluoranthene-Degrading Bacterium Cycloclasticus sp. Strain PY97M.</title>
        <authorList>
            <person name="Cui Z."/>
            <person name="Xu G."/>
            <person name="Li Q."/>
            <person name="Gao W."/>
            <person name="Zheng L."/>
        </authorList>
    </citation>
    <scope>NUCLEOTIDE SEQUENCE [LARGE SCALE GENOMIC DNA]</scope>
    <source>
        <strain evidence="1 2">PY97M</strain>
    </source>
</reference>
<dbReference type="AlphaFoldDB" id="A0AB33YZC1"/>
<dbReference type="EMBL" id="ASHL01000010">
    <property type="protein sequence ID" value="EPD12465.1"/>
    <property type="molecule type" value="Genomic_DNA"/>
</dbReference>
<evidence type="ECO:0000313" key="1">
    <source>
        <dbReference type="EMBL" id="EPD12465.1"/>
    </source>
</evidence>
<dbReference type="Pfam" id="PF04250">
    <property type="entry name" value="DUF429"/>
    <property type="match status" value="1"/>
</dbReference>
<evidence type="ECO:0000313" key="2">
    <source>
        <dbReference type="Proteomes" id="UP000015462"/>
    </source>
</evidence>